<reference evidence="1" key="1">
    <citation type="submission" date="2010-03" db="EMBL/GenBank/DDBJ databases">
        <title>Annotation of Blastomyces dermatitidis strain ATCC 18188.</title>
        <authorList>
            <consortium name="The Broad Institute Genome Sequencing Platform"/>
            <consortium name="Broad Institute Genome Sequencing Center for Infectious Disease."/>
            <person name="Cuomo C."/>
            <person name="Klein B."/>
            <person name="Sullivan T."/>
            <person name="Heitman J."/>
            <person name="Young S."/>
            <person name="Zeng Q."/>
            <person name="Gargeya S."/>
            <person name="Alvarado L."/>
            <person name="Berlin A.M."/>
            <person name="Chapman S.B."/>
            <person name="Chen Z."/>
            <person name="Freedman E."/>
            <person name="Gellesch M."/>
            <person name="Goldberg J."/>
            <person name="Griggs A."/>
            <person name="Gujja S."/>
            <person name="Heilman E."/>
            <person name="Heiman D."/>
            <person name="Howarth C."/>
            <person name="Mehta T."/>
            <person name="Neiman D."/>
            <person name="Pearson M."/>
            <person name="Roberts A."/>
            <person name="Saif S."/>
            <person name="Shea T."/>
            <person name="Shenoy N."/>
            <person name="Sisk P."/>
            <person name="Stolte C."/>
            <person name="Sykes S."/>
            <person name="White J."/>
            <person name="Yandava C."/>
            <person name="Haas B."/>
            <person name="Nusbaum C."/>
            <person name="Birren B."/>
        </authorList>
    </citation>
    <scope>NUCLEOTIDE SEQUENCE</scope>
    <source>
        <strain evidence="1">ATCC 18188</strain>
    </source>
</reference>
<organism evidence="1">
    <name type="scientific">Ajellomyces dermatitidis (strain ATCC 18188 / CBS 674.68)</name>
    <name type="common">Blastomyces dermatitidis</name>
    <dbReference type="NCBI Taxonomy" id="653446"/>
    <lineage>
        <taxon>Eukaryota</taxon>
        <taxon>Fungi</taxon>
        <taxon>Dikarya</taxon>
        <taxon>Ascomycota</taxon>
        <taxon>Pezizomycotina</taxon>
        <taxon>Eurotiomycetes</taxon>
        <taxon>Eurotiomycetidae</taxon>
        <taxon>Onygenales</taxon>
        <taxon>Ajellomycetaceae</taxon>
        <taxon>Blastomyces</taxon>
    </lineage>
</organism>
<protein>
    <submittedName>
        <fullName evidence="1">Uncharacterized protein</fullName>
    </submittedName>
</protein>
<dbReference type="AlphaFoldDB" id="A0A0J9EQR7"/>
<gene>
    <name evidence="1" type="ORF">BDDG_12924</name>
</gene>
<accession>A0A0J9EQR7</accession>
<evidence type="ECO:0000313" key="1">
    <source>
        <dbReference type="EMBL" id="KMW68618.1"/>
    </source>
</evidence>
<sequence>MTALPFLPLTSHFHNITNLLCTCGNYSKQRAENGWFVQASSVLVISLPPPSAFLTRTAKCPYLLCSSVGKKELQSAAARQVYLSPKSHLLFSLLYFSFSGLRGNGIHASLLYPFLIAE</sequence>
<proteinExistence type="predicted"/>
<dbReference type="Proteomes" id="UP000007802">
    <property type="component" value="Unassembled WGS sequence"/>
</dbReference>
<name>A0A0J9EQR7_AJEDA</name>
<dbReference type="EMBL" id="GG749491">
    <property type="protein sequence ID" value="KMW68618.1"/>
    <property type="molecule type" value="Genomic_DNA"/>
</dbReference>